<evidence type="ECO:0000256" key="9">
    <source>
        <dbReference type="ARBA" id="ARBA00023065"/>
    </source>
</evidence>
<dbReference type="Gene3D" id="2.170.130.10">
    <property type="entry name" value="TonB-dependent receptor, plug domain"/>
    <property type="match status" value="1"/>
</dbReference>
<dbReference type="RefSeq" id="WP_119627988.1">
    <property type="nucleotide sequence ID" value="NZ_AP017928.1"/>
</dbReference>
<evidence type="ECO:0000256" key="14">
    <source>
        <dbReference type="PROSITE-ProRule" id="PRU01360"/>
    </source>
</evidence>
<name>A0A286P3C3_9GAMM</name>
<dbReference type="GO" id="GO:0009279">
    <property type="term" value="C:cell outer membrane"/>
    <property type="evidence" value="ECO:0007669"/>
    <property type="project" value="UniProtKB-SubCell"/>
</dbReference>
<evidence type="ECO:0000313" key="18">
    <source>
        <dbReference type="Proteomes" id="UP000266313"/>
    </source>
</evidence>
<evidence type="ECO:0000256" key="11">
    <source>
        <dbReference type="ARBA" id="ARBA00023136"/>
    </source>
</evidence>
<comment type="subcellular location">
    <subcellularLocation>
        <location evidence="1 14">Cell outer membrane</location>
        <topology evidence="1 14">Multi-pass membrane protein</topology>
    </subcellularLocation>
</comment>
<dbReference type="Pfam" id="PF07660">
    <property type="entry name" value="STN"/>
    <property type="match status" value="1"/>
</dbReference>
<dbReference type="Pfam" id="PF07715">
    <property type="entry name" value="Plug"/>
    <property type="match status" value="1"/>
</dbReference>
<evidence type="ECO:0000256" key="7">
    <source>
        <dbReference type="ARBA" id="ARBA00022729"/>
    </source>
</evidence>
<dbReference type="Proteomes" id="UP000266313">
    <property type="component" value="Chromosome"/>
</dbReference>
<dbReference type="InterPro" id="IPR012910">
    <property type="entry name" value="Plug_dom"/>
</dbReference>
<dbReference type="PANTHER" id="PTHR32552:SF68">
    <property type="entry name" value="FERRICHROME OUTER MEMBRANE TRANSPORTER_PHAGE RECEPTOR"/>
    <property type="match status" value="1"/>
</dbReference>
<keyword evidence="8" id="KW-0408">Iron</keyword>
<evidence type="ECO:0000256" key="6">
    <source>
        <dbReference type="ARBA" id="ARBA00022692"/>
    </source>
</evidence>
<evidence type="ECO:0000256" key="5">
    <source>
        <dbReference type="ARBA" id="ARBA00022496"/>
    </source>
</evidence>
<keyword evidence="9" id="KW-0406">Ion transport</keyword>
<dbReference type="PANTHER" id="PTHR32552">
    <property type="entry name" value="FERRICHROME IRON RECEPTOR-RELATED"/>
    <property type="match status" value="1"/>
</dbReference>
<dbReference type="FunFam" id="2.40.170.20:FF:000005">
    <property type="entry name" value="TonB-dependent siderophore receptor"/>
    <property type="match status" value="1"/>
</dbReference>
<evidence type="ECO:0000313" key="17">
    <source>
        <dbReference type="EMBL" id="BBA32145.1"/>
    </source>
</evidence>
<organism evidence="17 18">
    <name type="scientific">Methylocaldum marinum</name>
    <dbReference type="NCBI Taxonomy" id="1432792"/>
    <lineage>
        <taxon>Bacteria</taxon>
        <taxon>Pseudomonadati</taxon>
        <taxon>Pseudomonadota</taxon>
        <taxon>Gammaproteobacteria</taxon>
        <taxon>Methylococcales</taxon>
        <taxon>Methylococcaceae</taxon>
        <taxon>Methylocaldum</taxon>
    </lineage>
</organism>
<evidence type="ECO:0000256" key="8">
    <source>
        <dbReference type="ARBA" id="ARBA00023004"/>
    </source>
</evidence>
<dbReference type="SMART" id="SM00965">
    <property type="entry name" value="STN"/>
    <property type="match status" value="1"/>
</dbReference>
<dbReference type="NCBIfam" id="TIGR01783">
    <property type="entry name" value="TonB-siderophor"/>
    <property type="match status" value="1"/>
</dbReference>
<evidence type="ECO:0000256" key="10">
    <source>
        <dbReference type="ARBA" id="ARBA00023077"/>
    </source>
</evidence>
<dbReference type="Gene3D" id="2.40.170.20">
    <property type="entry name" value="TonB-dependent receptor, beta-barrel domain"/>
    <property type="match status" value="1"/>
</dbReference>
<evidence type="ECO:0000256" key="1">
    <source>
        <dbReference type="ARBA" id="ARBA00004571"/>
    </source>
</evidence>
<dbReference type="EMBL" id="AP017928">
    <property type="protein sequence ID" value="BBA32145.1"/>
    <property type="molecule type" value="Genomic_DNA"/>
</dbReference>
<keyword evidence="13 14" id="KW-0998">Cell outer membrane</keyword>
<dbReference type="PROSITE" id="PS52016">
    <property type="entry name" value="TONB_DEPENDENT_REC_3"/>
    <property type="match status" value="1"/>
</dbReference>
<dbReference type="GO" id="GO:0015344">
    <property type="term" value="F:siderophore uptake transmembrane transporter activity"/>
    <property type="evidence" value="ECO:0007669"/>
    <property type="project" value="TreeGrafter"/>
</dbReference>
<evidence type="ECO:0000256" key="2">
    <source>
        <dbReference type="ARBA" id="ARBA00009810"/>
    </source>
</evidence>
<gene>
    <name evidence="17" type="ORF">sS8_0177</name>
</gene>
<dbReference type="KEGG" id="mmai:sS8_0177"/>
<evidence type="ECO:0000259" key="16">
    <source>
        <dbReference type="SMART" id="SM00965"/>
    </source>
</evidence>
<sequence length="838" mass="92766">MPTQHEFQFGNHTAATGNRCMAPAEFEFSPKNPYRKTGSTLTITLLTATLALSAPVAGALAAEAPREYTIPAQSLNSALMAFAAASGVELIFTADTVRGLSSKGLSGRMTPEQALNRLLAGSGIDYRFVDGRTVTLERKASPVPASSGAGDAFALGKVTVSADAVYDPNDPYSKDYAVPNATTATKTDTPIMETPVSIQVVPRAVMDDQQAIRVEDAIKNVSGVIPGASDGNYMDAFIVRGFDIGNNTYRNGYRTQRQQSETANLQRLEILKGAAAMLYGRIQPGGLLNLVTKQPLETPYYAVQQQFGSYDLYRTTLDATGPVLDDKSLLYRFNIAYQNTNSFRDFISTERIFVAPSLTWNVTSDTQFNLNLEYKHDWGVDDYGVPAVGKRPAPIPISRRLGQPQENFENDLLLINFNASHAFNENWKLRLGVNANSNEFSQEDIPPRILEADNRTLQQGAWFMDISESSRGVNLDLVGNFQALGMDHSVLFGGDYYSYEQKSGGYANRYQPIGSAIDINNPVYGGVDFRRLRSLKRSSSDFFYTPEEEWFGLYFQDDITLFDKLHILGGGRYDWATTIAGFSNTSFDAVNKTATRNERFSPRVGILYQPWSWLSLYGNYVESLGSSNGLNISNKPFDPQTATQYEVGIKAEWNRIMASLAYYHLTKDNLLTTNLSTGVNEPLGEARSQGIELDVSGKITDQLHVIASYAFTDARVTKSNDLSGGTALEGRRLPHVPEHQASFWVKYSITDQFSIGSGVYLVSQREGDTTGSFQLPGYARWDAMAAYRFDIGKNRLTAQINVNNILDMEYYKSGQTWTRLRIPVGEPLMVLGSLRLEF</sequence>
<reference evidence="17 18" key="1">
    <citation type="submission" date="2016-12" db="EMBL/GenBank/DDBJ databases">
        <title>Genome sequencing of Methylocaldum marinum.</title>
        <authorList>
            <person name="Takeuchi M."/>
            <person name="Kamagata Y."/>
            <person name="Hiraoka S."/>
            <person name="Oshima K."/>
            <person name="Hattori M."/>
            <person name="Iwasaki W."/>
        </authorList>
    </citation>
    <scope>NUCLEOTIDE SEQUENCE [LARGE SCALE GENOMIC DNA]</scope>
    <source>
        <strain evidence="17 18">S8</strain>
    </source>
</reference>
<evidence type="ECO:0000256" key="12">
    <source>
        <dbReference type="ARBA" id="ARBA00023170"/>
    </source>
</evidence>
<comment type="similarity">
    <text evidence="2 14 15">Belongs to the TonB-dependent receptor family.</text>
</comment>
<accession>A0A286P3C3</accession>
<keyword evidence="5" id="KW-0410">Iron transport</keyword>
<protein>
    <recommendedName>
        <fullName evidence="16">Secretin/TonB short N-terminal domain-containing protein</fullName>
    </recommendedName>
</protein>
<dbReference type="FunFam" id="2.170.130.10:FF:000001">
    <property type="entry name" value="Catecholate siderophore TonB-dependent receptor"/>
    <property type="match status" value="1"/>
</dbReference>
<dbReference type="InterPro" id="IPR011662">
    <property type="entry name" value="Secretin/TonB_short_N"/>
</dbReference>
<proteinExistence type="inferred from homology"/>
<dbReference type="InterPro" id="IPR037066">
    <property type="entry name" value="Plug_dom_sf"/>
</dbReference>
<dbReference type="GO" id="GO:0015891">
    <property type="term" value="P:siderophore transport"/>
    <property type="evidence" value="ECO:0007669"/>
    <property type="project" value="InterPro"/>
</dbReference>
<dbReference type="CDD" id="cd01347">
    <property type="entry name" value="ligand_gated_channel"/>
    <property type="match status" value="1"/>
</dbReference>
<keyword evidence="18" id="KW-1185">Reference proteome</keyword>
<evidence type="ECO:0000256" key="4">
    <source>
        <dbReference type="ARBA" id="ARBA00022452"/>
    </source>
</evidence>
<keyword evidence="7" id="KW-0732">Signal</keyword>
<dbReference type="InterPro" id="IPR036942">
    <property type="entry name" value="Beta-barrel_TonB_sf"/>
</dbReference>
<feature type="domain" description="Secretin/TonB short N-terminal" evidence="16">
    <location>
        <begin position="88"/>
        <end position="139"/>
    </location>
</feature>
<dbReference type="OrthoDB" id="127311at2"/>
<evidence type="ECO:0000256" key="15">
    <source>
        <dbReference type="RuleBase" id="RU003357"/>
    </source>
</evidence>
<evidence type="ECO:0000256" key="3">
    <source>
        <dbReference type="ARBA" id="ARBA00022448"/>
    </source>
</evidence>
<dbReference type="InterPro" id="IPR039426">
    <property type="entry name" value="TonB-dep_rcpt-like"/>
</dbReference>
<keyword evidence="6 14" id="KW-0812">Transmembrane</keyword>
<keyword evidence="12" id="KW-0675">Receptor</keyword>
<dbReference type="InterPro" id="IPR000531">
    <property type="entry name" value="Beta-barrel_TonB"/>
</dbReference>
<keyword evidence="10 15" id="KW-0798">TonB box</keyword>
<dbReference type="SUPFAM" id="SSF56935">
    <property type="entry name" value="Porins"/>
    <property type="match status" value="1"/>
</dbReference>
<keyword evidence="11 14" id="KW-0472">Membrane</keyword>
<dbReference type="AlphaFoldDB" id="A0A286P3C3"/>
<dbReference type="Gene3D" id="3.55.50.30">
    <property type="match status" value="1"/>
</dbReference>
<dbReference type="GO" id="GO:0038023">
    <property type="term" value="F:signaling receptor activity"/>
    <property type="evidence" value="ECO:0007669"/>
    <property type="project" value="InterPro"/>
</dbReference>
<keyword evidence="4 14" id="KW-1134">Transmembrane beta strand</keyword>
<dbReference type="Pfam" id="PF00593">
    <property type="entry name" value="TonB_dep_Rec_b-barrel"/>
    <property type="match status" value="1"/>
</dbReference>
<dbReference type="InterPro" id="IPR010105">
    <property type="entry name" value="TonB_sidphr_rcpt"/>
</dbReference>
<keyword evidence="3 14" id="KW-0813">Transport</keyword>
<evidence type="ECO:0000256" key="13">
    <source>
        <dbReference type="ARBA" id="ARBA00023237"/>
    </source>
</evidence>